<proteinExistence type="predicted"/>
<gene>
    <name evidence="2" type="ORF">Pma05_72040</name>
</gene>
<dbReference type="RefSeq" id="WP_203861936.1">
    <property type="nucleotide sequence ID" value="NZ_BAAAZQ010000029.1"/>
</dbReference>
<dbReference type="SUPFAM" id="SSF52218">
    <property type="entry name" value="Flavoproteins"/>
    <property type="match status" value="1"/>
</dbReference>
<protein>
    <submittedName>
        <fullName evidence="2">FMN reductase</fullName>
    </submittedName>
</protein>
<comment type="caution">
    <text evidence="2">The sequence shown here is derived from an EMBL/GenBank/DDBJ whole genome shotgun (WGS) entry which is preliminary data.</text>
</comment>
<name>A0ABQ4F184_9ACTN</name>
<dbReference type="Proteomes" id="UP000621500">
    <property type="component" value="Unassembled WGS sequence"/>
</dbReference>
<dbReference type="PANTHER" id="PTHR30543:SF21">
    <property type="entry name" value="NAD(P)H-DEPENDENT FMN REDUCTASE LOT6"/>
    <property type="match status" value="1"/>
</dbReference>
<keyword evidence="3" id="KW-1185">Reference proteome</keyword>
<evidence type="ECO:0000313" key="2">
    <source>
        <dbReference type="EMBL" id="GIH00632.1"/>
    </source>
</evidence>
<dbReference type="Pfam" id="PF03358">
    <property type="entry name" value="FMN_red"/>
    <property type="match status" value="1"/>
</dbReference>
<reference evidence="2 3" key="1">
    <citation type="submission" date="2021-01" db="EMBL/GenBank/DDBJ databases">
        <title>Whole genome shotgun sequence of Plantactinospora mayteni NBRC 109088.</title>
        <authorList>
            <person name="Komaki H."/>
            <person name="Tamura T."/>
        </authorList>
    </citation>
    <scope>NUCLEOTIDE SEQUENCE [LARGE SCALE GENOMIC DNA]</scope>
    <source>
        <strain evidence="2 3">NBRC 109088</strain>
    </source>
</reference>
<dbReference type="InterPro" id="IPR005025">
    <property type="entry name" value="FMN_Rdtase-like_dom"/>
</dbReference>
<dbReference type="PANTHER" id="PTHR30543">
    <property type="entry name" value="CHROMATE REDUCTASE"/>
    <property type="match status" value="1"/>
</dbReference>
<dbReference type="InterPro" id="IPR050712">
    <property type="entry name" value="NAD(P)H-dep_reductase"/>
</dbReference>
<feature type="domain" description="NADPH-dependent FMN reductase-like" evidence="1">
    <location>
        <begin position="2"/>
        <end position="140"/>
    </location>
</feature>
<evidence type="ECO:0000313" key="3">
    <source>
        <dbReference type="Proteomes" id="UP000621500"/>
    </source>
</evidence>
<dbReference type="Gene3D" id="3.40.50.360">
    <property type="match status" value="1"/>
</dbReference>
<evidence type="ECO:0000259" key="1">
    <source>
        <dbReference type="Pfam" id="PF03358"/>
    </source>
</evidence>
<sequence>MTKIAIIVGSTRPARAGTAVARWVHEIALRHGDADYELIDLKEVDLPALDEDLAPMLGRYSQPHTRRWSERISPFDGYVFVTPEYNHGMPAALKNAIDFLYAEWTNKAAAFVSYGSEGGVRAVEQLRQVMAQVRIADVGSSTTLYLAEDFVNYTEFRPRPFQEQSVRTMLAELISWSEALRTLRGRSGTGQATLTSAR</sequence>
<dbReference type="EMBL" id="BONX01000056">
    <property type="protein sequence ID" value="GIH00632.1"/>
    <property type="molecule type" value="Genomic_DNA"/>
</dbReference>
<dbReference type="InterPro" id="IPR029039">
    <property type="entry name" value="Flavoprotein-like_sf"/>
</dbReference>
<organism evidence="2 3">
    <name type="scientific">Plantactinospora mayteni</name>
    <dbReference type="NCBI Taxonomy" id="566021"/>
    <lineage>
        <taxon>Bacteria</taxon>
        <taxon>Bacillati</taxon>
        <taxon>Actinomycetota</taxon>
        <taxon>Actinomycetes</taxon>
        <taxon>Micromonosporales</taxon>
        <taxon>Micromonosporaceae</taxon>
        <taxon>Plantactinospora</taxon>
    </lineage>
</organism>
<accession>A0ABQ4F184</accession>